<dbReference type="OrthoDB" id="5780689at2"/>
<gene>
    <name evidence="2" type="ORF">B1C78_04405</name>
</gene>
<evidence type="ECO:0000256" key="1">
    <source>
        <dbReference type="SAM" id="SignalP"/>
    </source>
</evidence>
<evidence type="ECO:0000313" key="2">
    <source>
        <dbReference type="EMBL" id="OOG27225.1"/>
    </source>
</evidence>
<reference evidence="2 3" key="1">
    <citation type="submission" date="2017-02" db="EMBL/GenBank/DDBJ databases">
        <title>Genomic diversity within the haloalkaliphilic genus Thioalkalivibrio.</title>
        <authorList>
            <person name="Ahn A.-C."/>
            <person name="Meier-Kolthoff J."/>
            <person name="Overmars L."/>
            <person name="Richter M."/>
            <person name="Woyke T."/>
            <person name="Sorokin D.Y."/>
            <person name="Muyzer G."/>
        </authorList>
    </citation>
    <scope>NUCLEOTIDE SEQUENCE [LARGE SCALE GENOMIC DNA]</scope>
    <source>
        <strain evidence="2 3">ALJD</strain>
    </source>
</reference>
<evidence type="ECO:0008006" key="4">
    <source>
        <dbReference type="Google" id="ProtNLM"/>
    </source>
</evidence>
<feature type="signal peptide" evidence="1">
    <location>
        <begin position="1"/>
        <end position="22"/>
    </location>
</feature>
<evidence type="ECO:0000313" key="3">
    <source>
        <dbReference type="Proteomes" id="UP000189462"/>
    </source>
</evidence>
<protein>
    <recommendedName>
        <fullName evidence="4">Outer membrane protein beta-barrel domain-containing protein</fullName>
    </recommendedName>
</protein>
<dbReference type="Proteomes" id="UP000189462">
    <property type="component" value="Unassembled WGS sequence"/>
</dbReference>
<proteinExistence type="predicted"/>
<accession>A0A1V3NQ52</accession>
<sequence>MKIPVLATAALALTVSGAPALADPADHGYQLGVALDTFPDRWNLPRRHDDPLVTLPTSRMTLNAHLDNFFRADEGLLFGLDGRIHWGERLGEEPYVRSGPDYEYRGMDLTAQSGYRFGAPGDAVRYDMRFGLGYRGVGGDSRLAGAHGDDDRGTFYTQLSGGPRFSSGSWQGFLEMGVRVPLASDERGTVAAVGEGVEPAGNGRRSAGFVSFQNVFQLSDSSALRLDLYYDRHRYGLSDTTRWQGLPPDDRLNGRDQDVFGFEMGLSF</sequence>
<dbReference type="RefSeq" id="WP_077277917.1">
    <property type="nucleotide sequence ID" value="NZ_MVBK01000021.1"/>
</dbReference>
<organism evidence="2 3">
    <name type="scientific">Thioalkalivibrio denitrificans</name>
    <dbReference type="NCBI Taxonomy" id="108003"/>
    <lineage>
        <taxon>Bacteria</taxon>
        <taxon>Pseudomonadati</taxon>
        <taxon>Pseudomonadota</taxon>
        <taxon>Gammaproteobacteria</taxon>
        <taxon>Chromatiales</taxon>
        <taxon>Ectothiorhodospiraceae</taxon>
        <taxon>Thioalkalivibrio</taxon>
    </lineage>
</organism>
<keyword evidence="3" id="KW-1185">Reference proteome</keyword>
<dbReference type="EMBL" id="MVBK01000021">
    <property type="protein sequence ID" value="OOG27225.1"/>
    <property type="molecule type" value="Genomic_DNA"/>
</dbReference>
<keyword evidence="1" id="KW-0732">Signal</keyword>
<comment type="caution">
    <text evidence="2">The sequence shown here is derived from an EMBL/GenBank/DDBJ whole genome shotgun (WGS) entry which is preliminary data.</text>
</comment>
<dbReference type="AlphaFoldDB" id="A0A1V3NQ52"/>
<name>A0A1V3NQ52_9GAMM</name>
<feature type="chain" id="PRO_5012821656" description="Outer membrane protein beta-barrel domain-containing protein" evidence="1">
    <location>
        <begin position="23"/>
        <end position="268"/>
    </location>
</feature>
<dbReference type="STRING" id="108003.B1C78_04405"/>